<evidence type="ECO:0000256" key="3">
    <source>
        <dbReference type="ARBA" id="ARBA00023242"/>
    </source>
</evidence>
<evidence type="ECO:0000256" key="2">
    <source>
        <dbReference type="ARBA" id="ARBA00022884"/>
    </source>
</evidence>
<protein>
    <recommendedName>
        <fullName evidence="6">RRM domain-containing protein</fullName>
    </recommendedName>
</protein>
<feature type="region of interest" description="Disordered" evidence="5">
    <location>
        <begin position="21"/>
        <end position="65"/>
    </location>
</feature>
<organism evidence="7 8">
    <name type="scientific">Phyllachora maydis</name>
    <dbReference type="NCBI Taxonomy" id="1825666"/>
    <lineage>
        <taxon>Eukaryota</taxon>
        <taxon>Fungi</taxon>
        <taxon>Dikarya</taxon>
        <taxon>Ascomycota</taxon>
        <taxon>Pezizomycotina</taxon>
        <taxon>Sordariomycetes</taxon>
        <taxon>Sordariomycetidae</taxon>
        <taxon>Phyllachorales</taxon>
        <taxon>Phyllachoraceae</taxon>
        <taxon>Phyllachora</taxon>
    </lineage>
</organism>
<name>A0AAD9I9W7_9PEZI</name>
<dbReference type="PROSITE" id="PS50102">
    <property type="entry name" value="RRM"/>
    <property type="match status" value="1"/>
</dbReference>
<dbReference type="Pfam" id="PF00076">
    <property type="entry name" value="RRM_1"/>
    <property type="match status" value="1"/>
</dbReference>
<evidence type="ECO:0000259" key="6">
    <source>
        <dbReference type="PROSITE" id="PS50102"/>
    </source>
</evidence>
<dbReference type="SUPFAM" id="SSF54928">
    <property type="entry name" value="RNA-binding domain, RBD"/>
    <property type="match status" value="1"/>
</dbReference>
<evidence type="ECO:0000256" key="5">
    <source>
        <dbReference type="SAM" id="MobiDB-lite"/>
    </source>
</evidence>
<evidence type="ECO:0000313" key="7">
    <source>
        <dbReference type="EMBL" id="KAK2072942.1"/>
    </source>
</evidence>
<keyword evidence="2 4" id="KW-0694">RNA-binding</keyword>
<gene>
    <name evidence="7" type="ORF">P8C59_007261</name>
</gene>
<evidence type="ECO:0000313" key="8">
    <source>
        <dbReference type="Proteomes" id="UP001217918"/>
    </source>
</evidence>
<feature type="region of interest" description="Disordered" evidence="5">
    <location>
        <begin position="107"/>
        <end position="130"/>
    </location>
</feature>
<reference evidence="7" key="1">
    <citation type="journal article" date="2023" name="Mol. Plant Microbe Interact.">
        <title>Elucidating the Obligate Nature and Biological Capacity of an Invasive Fungal Corn Pathogen.</title>
        <authorList>
            <person name="MacCready J.S."/>
            <person name="Roggenkamp E.M."/>
            <person name="Gdanetz K."/>
            <person name="Chilvers M.I."/>
        </authorList>
    </citation>
    <scope>NUCLEOTIDE SEQUENCE</scope>
    <source>
        <strain evidence="7">PM02</strain>
    </source>
</reference>
<feature type="compositionally biased region" description="Acidic residues" evidence="5">
    <location>
        <begin position="107"/>
        <end position="117"/>
    </location>
</feature>
<feature type="compositionally biased region" description="Basic residues" evidence="5">
    <location>
        <begin position="352"/>
        <end position="369"/>
    </location>
</feature>
<accession>A0AAD9I9W7</accession>
<comment type="caution">
    <text evidence="7">The sequence shown here is derived from an EMBL/GenBank/DDBJ whole genome shotgun (WGS) entry which is preliminary data.</text>
</comment>
<proteinExistence type="predicted"/>
<dbReference type="PANTHER" id="PTHR46754">
    <property type="entry name" value="MKI67 FHA DOMAIN-INTERACTING NUCLEOLAR PHOSPHOPROTEIN"/>
    <property type="match status" value="1"/>
</dbReference>
<comment type="subcellular location">
    <subcellularLocation>
        <location evidence="1">Nucleus</location>
        <location evidence="1">Nucleolus</location>
    </subcellularLocation>
</comment>
<evidence type="ECO:0000256" key="1">
    <source>
        <dbReference type="ARBA" id="ARBA00004604"/>
    </source>
</evidence>
<dbReference type="EMBL" id="JAQQPM010000006">
    <property type="protein sequence ID" value="KAK2072942.1"/>
    <property type="molecule type" value="Genomic_DNA"/>
</dbReference>
<feature type="compositionally biased region" description="Basic and acidic residues" evidence="5">
    <location>
        <begin position="324"/>
        <end position="339"/>
    </location>
</feature>
<sequence length="369" mass="41016">MRMRWSAVASAVHRYIESRMAPGLRKRKALSSQPKDDADVPKKKAAKTQTIEKRKAPDTAFSVPAKKQKSVKLLTTVANEETASVQKEHGGEVDDTTQALVSTLDSDDAEDLGEEDNKDAFKKGQDVGQVPKTIRKLPDAGQANVRQETGVVYLGRIPHGFAEREMRSYFSQFGDVTRLRLSRNKRTGKSKHFAFIEFADKEVAEIVAQTMDSYLLYGRILRARVVPKARIHADLFKGANRRFKAIPWNKMAGRHLEKPAGESTWNTRIEKERRRRTARAEKLKETMGYEFEGPELKVVQGSAAVGLEDGEGESTEAIEAPRTAAEKEPERPVTDRAGDEPADTIGTSGQSKKIKAGKKSGKKNKVNKA</sequence>
<dbReference type="GO" id="GO:0003723">
    <property type="term" value="F:RNA binding"/>
    <property type="evidence" value="ECO:0007669"/>
    <property type="project" value="UniProtKB-UniRule"/>
</dbReference>
<dbReference type="CDD" id="cd12307">
    <property type="entry name" value="RRM_NIFK_like"/>
    <property type="match status" value="1"/>
</dbReference>
<feature type="domain" description="RRM" evidence="6">
    <location>
        <begin position="150"/>
        <end position="228"/>
    </location>
</feature>
<feature type="region of interest" description="Disordered" evidence="5">
    <location>
        <begin position="306"/>
        <end position="369"/>
    </location>
</feature>
<dbReference type="GO" id="GO:0005730">
    <property type="term" value="C:nucleolus"/>
    <property type="evidence" value="ECO:0007669"/>
    <property type="project" value="UniProtKB-SubCell"/>
</dbReference>
<dbReference type="AlphaFoldDB" id="A0AAD9I9W7"/>
<dbReference type="InterPro" id="IPR035979">
    <property type="entry name" value="RBD_domain_sf"/>
</dbReference>
<dbReference type="InterPro" id="IPR012677">
    <property type="entry name" value="Nucleotide-bd_a/b_plait_sf"/>
</dbReference>
<dbReference type="Gene3D" id="3.30.70.330">
    <property type="match status" value="1"/>
</dbReference>
<dbReference type="InterPro" id="IPR000504">
    <property type="entry name" value="RRM_dom"/>
</dbReference>
<dbReference type="SMART" id="SM00360">
    <property type="entry name" value="RRM"/>
    <property type="match status" value="1"/>
</dbReference>
<keyword evidence="3" id="KW-0539">Nucleus</keyword>
<evidence type="ECO:0000256" key="4">
    <source>
        <dbReference type="PROSITE-ProRule" id="PRU00176"/>
    </source>
</evidence>
<dbReference type="Proteomes" id="UP001217918">
    <property type="component" value="Unassembled WGS sequence"/>
</dbReference>
<keyword evidence="8" id="KW-1185">Reference proteome</keyword>